<dbReference type="RefSeq" id="WP_062006649.1">
    <property type="nucleotide sequence ID" value="NZ_CP012677.1"/>
</dbReference>
<dbReference type="GO" id="GO:0005507">
    <property type="term" value="F:copper ion binding"/>
    <property type="evidence" value="ECO:0007669"/>
    <property type="project" value="TreeGrafter"/>
</dbReference>
<dbReference type="Proteomes" id="UP000062833">
    <property type="component" value="Chromosome"/>
</dbReference>
<dbReference type="GO" id="GO:0005737">
    <property type="term" value="C:cytoplasm"/>
    <property type="evidence" value="ECO:0007669"/>
    <property type="project" value="UniProtKB-SubCell"/>
</dbReference>
<evidence type="ECO:0000256" key="1">
    <source>
        <dbReference type="ARBA" id="ARBA00007768"/>
    </source>
</evidence>
<organism evidence="3 4">
    <name type="scientific">Arthrobacter alpinus</name>
    <dbReference type="NCBI Taxonomy" id="656366"/>
    <lineage>
        <taxon>Bacteria</taxon>
        <taxon>Bacillati</taxon>
        <taxon>Actinomycetota</taxon>
        <taxon>Actinomycetes</taxon>
        <taxon>Micrococcales</taxon>
        <taxon>Micrococcaceae</taxon>
        <taxon>Arthrobacter</taxon>
    </lineage>
</organism>
<dbReference type="InterPro" id="IPR036822">
    <property type="entry name" value="CutC-like_dom_sf"/>
</dbReference>
<keyword evidence="4" id="KW-1185">Reference proteome</keyword>
<gene>
    <name evidence="2" type="primary">cutC</name>
    <name evidence="3" type="ORF">AOC05_07185</name>
</gene>
<name>A0A0M4RB53_9MICC</name>
<dbReference type="SUPFAM" id="SSF110395">
    <property type="entry name" value="CutC-like"/>
    <property type="match status" value="1"/>
</dbReference>
<evidence type="ECO:0000313" key="4">
    <source>
        <dbReference type="Proteomes" id="UP000062833"/>
    </source>
</evidence>
<sequence length="244" mass="24752">MQLEIAVQDVPGANLAALYGADRIELCCALQMGGLTPSQGLLNSVHQAQPGLPIHVLIRPRPGDYVYDQATVELMKAEIAACRDGGATGVVIGALTAAGAIDVPAVKALIAAAQGLHITFHRAIDHLDDASAVAAVGLLAELGVHRILTSGGASRAGDGTKRLAAMAAAGGQRLAIMAGGGVETSDFPTFHKLGIENVHLSAKRVINHIQGAPVTSAAQAEDTSYYATDEDIVSLAASAVGALG</sequence>
<dbReference type="InterPro" id="IPR005627">
    <property type="entry name" value="CutC-like"/>
</dbReference>
<dbReference type="AlphaFoldDB" id="A0A0M4RB53"/>
<comment type="similarity">
    <text evidence="1 2">Belongs to the CutC family.</text>
</comment>
<keyword evidence="2" id="KW-0963">Cytoplasm</keyword>
<evidence type="ECO:0000313" key="3">
    <source>
        <dbReference type="EMBL" id="ALE92168.1"/>
    </source>
</evidence>
<dbReference type="Gene3D" id="3.20.20.380">
    <property type="entry name" value="Copper homeostasis (CutC) domain"/>
    <property type="match status" value="1"/>
</dbReference>
<dbReference type="KEGG" id="aaq:AOC05_07185"/>
<dbReference type="PANTHER" id="PTHR12598:SF0">
    <property type="entry name" value="COPPER HOMEOSTASIS PROTEIN CUTC HOMOLOG"/>
    <property type="match status" value="1"/>
</dbReference>
<dbReference type="Pfam" id="PF03932">
    <property type="entry name" value="CutC"/>
    <property type="match status" value="1"/>
</dbReference>
<accession>A0A0M4RB53</accession>
<dbReference type="PATRIC" id="fig|656366.3.peg.1540"/>
<comment type="subcellular location">
    <subcellularLocation>
        <location evidence="2">Cytoplasm</location>
    </subcellularLocation>
</comment>
<dbReference type="PANTHER" id="PTHR12598">
    <property type="entry name" value="COPPER HOMEOSTASIS PROTEIN CUTC"/>
    <property type="match status" value="1"/>
</dbReference>
<proteinExistence type="inferred from homology"/>
<protein>
    <recommendedName>
        <fullName evidence="2">PF03932 family protein CutC</fullName>
    </recommendedName>
</protein>
<evidence type="ECO:0000256" key="2">
    <source>
        <dbReference type="HAMAP-Rule" id="MF_00795"/>
    </source>
</evidence>
<reference evidence="4" key="1">
    <citation type="submission" date="2015-09" db="EMBL/GenBank/DDBJ databases">
        <title>Complete genome of Arthrobacter alpinus strain R3.8.</title>
        <authorList>
            <person name="See-Too W.S."/>
            <person name="Chan K.G."/>
        </authorList>
    </citation>
    <scope>NUCLEOTIDE SEQUENCE [LARGE SCALE GENOMIC DNA]</scope>
    <source>
        <strain evidence="4">R3.8</strain>
    </source>
</reference>
<dbReference type="OrthoDB" id="9815677at2"/>
<dbReference type="EMBL" id="CP012677">
    <property type="protein sequence ID" value="ALE92168.1"/>
    <property type="molecule type" value="Genomic_DNA"/>
</dbReference>
<comment type="caution">
    <text evidence="2">Once thought to be involved in copper homeostasis, experiments in E.coli have shown this is not the case.</text>
</comment>
<dbReference type="HAMAP" id="MF_00795">
    <property type="entry name" value="CutC"/>
    <property type="match status" value="1"/>
</dbReference>